<dbReference type="GO" id="GO:0016020">
    <property type="term" value="C:membrane"/>
    <property type="evidence" value="ECO:0007669"/>
    <property type="project" value="InterPro"/>
</dbReference>
<evidence type="ECO:0000313" key="13">
    <source>
        <dbReference type="Proteomes" id="UP000564806"/>
    </source>
</evidence>
<name>A0A850EUZ1_9BACL</name>
<dbReference type="InterPro" id="IPR008979">
    <property type="entry name" value="Galactose-bd-like_sf"/>
</dbReference>
<dbReference type="InterPro" id="IPR001789">
    <property type="entry name" value="Sig_transdc_resp-reg_receiver"/>
</dbReference>
<evidence type="ECO:0000259" key="10">
    <source>
        <dbReference type="PROSITE" id="PS50109"/>
    </source>
</evidence>
<proteinExistence type="predicted"/>
<organism evidence="12 13">
    <name type="scientific">Paenibacillus agri</name>
    <dbReference type="NCBI Taxonomy" id="2744309"/>
    <lineage>
        <taxon>Bacteria</taxon>
        <taxon>Bacillati</taxon>
        <taxon>Bacillota</taxon>
        <taxon>Bacilli</taxon>
        <taxon>Bacillales</taxon>
        <taxon>Paenibacillaceae</taxon>
        <taxon>Paenibacillus</taxon>
    </lineage>
</organism>
<dbReference type="Pfam" id="PF00072">
    <property type="entry name" value="Response_reg"/>
    <property type="match status" value="1"/>
</dbReference>
<keyword evidence="7" id="KW-0902">Two-component regulatory system</keyword>
<feature type="transmembrane region" description="Helical" evidence="9">
    <location>
        <begin position="6"/>
        <end position="26"/>
    </location>
</feature>
<dbReference type="RefSeq" id="WP_175373899.1">
    <property type="nucleotide sequence ID" value="NZ_JABWCS010000219.1"/>
</dbReference>
<dbReference type="InterPro" id="IPR036097">
    <property type="entry name" value="HisK_dim/P_sf"/>
</dbReference>
<feature type="transmembrane region" description="Helical" evidence="9">
    <location>
        <begin position="386"/>
        <end position="410"/>
    </location>
</feature>
<dbReference type="InterPro" id="IPR003661">
    <property type="entry name" value="HisK_dim/P_dom"/>
</dbReference>
<dbReference type="AlphaFoldDB" id="A0A850EUZ1"/>
<sequence>MSRAKYRWFIVGVVALFFGLIVLSCLQPTDQVVARKGVLDLRSGKGLNSASTALLGEWMFYPGQLLTGAEKETTDSNMHFIQVPGNWRKAVDPIFHKNALGYGTYRLQILLEDGENEIGFRVPLIRASHRLFIDGREIGSQGIVSSEVKGYKSGVKPYITHTEFKGGILDLYVQVANYDFSFSGGIILPFQMGTLDSLYKGEQRDAALEFGIVVIFGFLSFFFGFMHFQAPRNGWIYISLFFLSLIFPIVFQGTRWIFTIWPGISFRMILILYWLSIFSITFWMFMFVYSQESMRTSQWVKRGIIIFNVLFIGLMLGLPLAVLTRLIPVLILETIAVFAYVLFILLRGMKNEDRYSMYKFLSFFLFAAHCFSNMLVQIGVNHIGVWYFLQILLFTSFFILMFMHQFLLAYRKLKTLTSGIKRVERLKNEFTASVSEQMMIPLNAVISIADARLHSDERLTPEQRADLQLVTSVGWTMRRLVDDLLDFSRLQEQEIRLHLRPVDLYAVMDEVMERTRYMIYNDSITMNNRIEKTMSPMIADEQRLYQILTGFLQQGIKLIMEGSITVDGTSREEFTEMRIHLHGKGITSVEQSLVREIWSQAADANFMQSNDGLGLFLIKRLVDLHKGTSRIVTEFDQEITFIVTFPLVGRNEVDMLITGLSTLQSKDEAVMMDSPWDVHKKDRDSEMDFSEGSIFVIDDDVLNLRLVRAILAQDQHRITVIRDPEQLRARFHELSKADLVIVNRTLPGTSGSMICRAIREQYTLFELPILLLTSPGHADQAIEAGLAGANDFLKKPLEASELRVRVRTLVQMKRLVTERIRMELGFLQAQIKPHFLFNTLNSIAALSKRRPEQMNQLLAELGHYLRESFRFDSSQPLTPFERELKLVQSYLHIEKVRFEDWLKFEIELFTSTQFRIPPLTIQPLVENAVRHGIMRRSEGGTLWIVVSRDIEYIWISIKDDGIGMTPETVASLLDTASREGGIGIRNIDRRLKQLFGYGLLIHSELDKGTEIQIRLPVEKVGIHESHIDR</sequence>
<dbReference type="PROSITE" id="PS50109">
    <property type="entry name" value="HIS_KIN"/>
    <property type="match status" value="2"/>
</dbReference>
<feature type="domain" description="Response regulatory" evidence="11">
    <location>
        <begin position="693"/>
        <end position="810"/>
    </location>
</feature>
<keyword evidence="9" id="KW-0472">Membrane</keyword>
<dbReference type="InterPro" id="IPR005467">
    <property type="entry name" value="His_kinase_dom"/>
</dbReference>
<dbReference type="InterPro" id="IPR003594">
    <property type="entry name" value="HATPase_dom"/>
</dbReference>
<dbReference type="Gene3D" id="2.60.120.260">
    <property type="entry name" value="Galactose-binding domain-like"/>
    <property type="match status" value="1"/>
</dbReference>
<dbReference type="InterPro" id="IPR011006">
    <property type="entry name" value="CheY-like_superfamily"/>
</dbReference>
<keyword evidence="9" id="KW-0812">Transmembrane</keyword>
<dbReference type="EC" id="2.7.13.3" evidence="2"/>
<dbReference type="EMBL" id="JABWCS010000219">
    <property type="protein sequence ID" value="NUU63499.1"/>
    <property type="molecule type" value="Genomic_DNA"/>
</dbReference>
<dbReference type="Gene3D" id="1.10.287.130">
    <property type="match status" value="1"/>
</dbReference>
<dbReference type="PROSITE" id="PS50110">
    <property type="entry name" value="RESPONSE_REGULATORY"/>
    <property type="match status" value="1"/>
</dbReference>
<feature type="transmembrane region" description="Helical" evidence="9">
    <location>
        <begin position="210"/>
        <end position="228"/>
    </location>
</feature>
<evidence type="ECO:0000256" key="5">
    <source>
        <dbReference type="ARBA" id="ARBA00022777"/>
    </source>
</evidence>
<evidence type="ECO:0000256" key="2">
    <source>
        <dbReference type="ARBA" id="ARBA00012438"/>
    </source>
</evidence>
<feature type="domain" description="Histidine kinase" evidence="10">
    <location>
        <begin position="921"/>
        <end position="1019"/>
    </location>
</feature>
<dbReference type="Proteomes" id="UP000564806">
    <property type="component" value="Unassembled WGS sequence"/>
</dbReference>
<comment type="caution">
    <text evidence="8">Lacks conserved residue(s) required for the propagation of feature annotation.</text>
</comment>
<evidence type="ECO:0000259" key="11">
    <source>
        <dbReference type="PROSITE" id="PS50110"/>
    </source>
</evidence>
<dbReference type="Pfam" id="PF02518">
    <property type="entry name" value="HATPase_c"/>
    <property type="match status" value="2"/>
</dbReference>
<evidence type="ECO:0000256" key="3">
    <source>
        <dbReference type="ARBA" id="ARBA00022679"/>
    </source>
</evidence>
<dbReference type="GO" id="GO:0005524">
    <property type="term" value="F:ATP binding"/>
    <property type="evidence" value="ECO:0007669"/>
    <property type="project" value="UniProtKB-KW"/>
</dbReference>
<dbReference type="SMART" id="SM00388">
    <property type="entry name" value="HisKA"/>
    <property type="match status" value="1"/>
</dbReference>
<evidence type="ECO:0000256" key="8">
    <source>
        <dbReference type="PROSITE-ProRule" id="PRU00169"/>
    </source>
</evidence>
<keyword evidence="13" id="KW-1185">Reference proteome</keyword>
<evidence type="ECO:0000256" key="4">
    <source>
        <dbReference type="ARBA" id="ARBA00022741"/>
    </source>
</evidence>
<dbReference type="PANTHER" id="PTHR34220">
    <property type="entry name" value="SENSOR HISTIDINE KINASE YPDA"/>
    <property type="match status" value="1"/>
</dbReference>
<dbReference type="SUPFAM" id="SSF55874">
    <property type="entry name" value="ATPase domain of HSP90 chaperone/DNA topoisomerase II/histidine kinase"/>
    <property type="match status" value="2"/>
</dbReference>
<feature type="transmembrane region" description="Helical" evidence="9">
    <location>
        <begin position="235"/>
        <end position="258"/>
    </location>
</feature>
<dbReference type="SUPFAM" id="SSF49785">
    <property type="entry name" value="Galactose-binding domain-like"/>
    <property type="match status" value="1"/>
</dbReference>
<dbReference type="PANTHER" id="PTHR34220:SF7">
    <property type="entry name" value="SENSOR HISTIDINE KINASE YPDA"/>
    <property type="match status" value="1"/>
</dbReference>
<feature type="transmembrane region" description="Helical" evidence="9">
    <location>
        <begin position="264"/>
        <end position="287"/>
    </location>
</feature>
<evidence type="ECO:0000256" key="7">
    <source>
        <dbReference type="ARBA" id="ARBA00023012"/>
    </source>
</evidence>
<dbReference type="SMART" id="SM00387">
    <property type="entry name" value="HATPase_c"/>
    <property type="match status" value="2"/>
</dbReference>
<keyword evidence="9" id="KW-1133">Transmembrane helix</keyword>
<protein>
    <recommendedName>
        <fullName evidence="2">histidine kinase</fullName>
        <ecNumber evidence="2">2.7.13.3</ecNumber>
    </recommendedName>
</protein>
<dbReference type="Gene3D" id="3.30.565.10">
    <property type="entry name" value="Histidine kinase-like ATPase, C-terminal domain"/>
    <property type="match status" value="2"/>
</dbReference>
<dbReference type="InterPro" id="IPR050640">
    <property type="entry name" value="Bact_2-comp_sensor_kinase"/>
</dbReference>
<dbReference type="Gene3D" id="3.40.50.2300">
    <property type="match status" value="1"/>
</dbReference>
<feature type="domain" description="Histidine kinase" evidence="10">
    <location>
        <begin position="433"/>
        <end position="649"/>
    </location>
</feature>
<feature type="transmembrane region" description="Helical" evidence="9">
    <location>
        <begin position="326"/>
        <end position="346"/>
    </location>
</feature>
<keyword evidence="3" id="KW-0808">Transferase</keyword>
<comment type="catalytic activity">
    <reaction evidence="1">
        <text>ATP + protein L-histidine = ADP + protein N-phospho-L-histidine.</text>
        <dbReference type="EC" id="2.7.13.3"/>
    </reaction>
</comment>
<comment type="caution">
    <text evidence="12">The sequence shown here is derived from an EMBL/GenBank/DDBJ whole genome shotgun (WGS) entry which is preliminary data.</text>
</comment>
<dbReference type="PROSITE" id="PS51257">
    <property type="entry name" value="PROKAR_LIPOPROTEIN"/>
    <property type="match status" value="1"/>
</dbReference>
<keyword evidence="4" id="KW-0547">Nucleotide-binding</keyword>
<gene>
    <name evidence="12" type="ORF">HPT30_24365</name>
</gene>
<dbReference type="Pfam" id="PF06580">
    <property type="entry name" value="His_kinase"/>
    <property type="match status" value="1"/>
</dbReference>
<evidence type="ECO:0000256" key="6">
    <source>
        <dbReference type="ARBA" id="ARBA00022840"/>
    </source>
</evidence>
<evidence type="ECO:0000256" key="9">
    <source>
        <dbReference type="SAM" id="Phobius"/>
    </source>
</evidence>
<reference evidence="12" key="1">
    <citation type="submission" date="2020-06" db="EMBL/GenBank/DDBJ databases">
        <title>Paenibacillus sp. nov., isolated from soil.</title>
        <authorList>
            <person name="Seo Y.L."/>
        </authorList>
    </citation>
    <scope>NUCLEOTIDE SEQUENCE [LARGE SCALE GENOMIC DNA]</scope>
    <source>
        <strain evidence="12">JW14</strain>
    </source>
</reference>
<dbReference type="InterPro" id="IPR036890">
    <property type="entry name" value="HATPase_C_sf"/>
</dbReference>
<evidence type="ECO:0000313" key="12">
    <source>
        <dbReference type="EMBL" id="NUU63499.1"/>
    </source>
</evidence>
<keyword evidence="5 12" id="KW-0418">Kinase</keyword>
<dbReference type="SUPFAM" id="SSF52172">
    <property type="entry name" value="CheY-like"/>
    <property type="match status" value="1"/>
</dbReference>
<dbReference type="CDD" id="cd00082">
    <property type="entry name" value="HisKA"/>
    <property type="match status" value="1"/>
</dbReference>
<dbReference type="InterPro" id="IPR010559">
    <property type="entry name" value="Sig_transdc_His_kin_internal"/>
</dbReference>
<accession>A0A850EUZ1</accession>
<dbReference type="GO" id="GO:0000155">
    <property type="term" value="F:phosphorelay sensor kinase activity"/>
    <property type="evidence" value="ECO:0007669"/>
    <property type="project" value="InterPro"/>
</dbReference>
<evidence type="ECO:0000256" key="1">
    <source>
        <dbReference type="ARBA" id="ARBA00000085"/>
    </source>
</evidence>
<dbReference type="SMART" id="SM00448">
    <property type="entry name" value="REC"/>
    <property type="match status" value="1"/>
</dbReference>
<dbReference type="SUPFAM" id="SSF47384">
    <property type="entry name" value="Homodimeric domain of signal transducing histidine kinase"/>
    <property type="match status" value="1"/>
</dbReference>
<feature type="transmembrane region" description="Helical" evidence="9">
    <location>
        <begin position="299"/>
        <end position="320"/>
    </location>
</feature>
<keyword evidence="6" id="KW-0067">ATP-binding</keyword>
<dbReference type="Pfam" id="PF00512">
    <property type="entry name" value="HisKA"/>
    <property type="match status" value="1"/>
</dbReference>